<dbReference type="EMBL" id="JAMXFF010000007">
    <property type="protein sequence ID" value="MCT7966044.1"/>
    <property type="molecule type" value="Genomic_DNA"/>
</dbReference>
<dbReference type="Gene3D" id="1.10.287.130">
    <property type="match status" value="1"/>
</dbReference>
<dbReference type="SMART" id="SM00448">
    <property type="entry name" value="REC"/>
    <property type="match status" value="1"/>
</dbReference>
<evidence type="ECO:0000259" key="9">
    <source>
        <dbReference type="PROSITE" id="PS50109"/>
    </source>
</evidence>
<dbReference type="PANTHER" id="PTHR43304">
    <property type="entry name" value="PHYTOCHROME-LIKE PROTEIN CPH1"/>
    <property type="match status" value="1"/>
</dbReference>
<dbReference type="InterPro" id="IPR001789">
    <property type="entry name" value="Sig_transdc_resp-reg_receiver"/>
</dbReference>
<dbReference type="InterPro" id="IPR011006">
    <property type="entry name" value="CheY-like_superfamily"/>
</dbReference>
<sequence>MDINRTQPLGILADILIVDDEPNNLRVLSNLLKQQGYKVRAVLSGEMALSAAKLTPPDLILLDIMMPDMDGYQVCHQLKNDSDTCQIPVIFVSAKDQGIDKVKAFAVGGVDYITKPFQVEEVFARMECHLKLNYLQMKLEEQNYHLQAEICQRNAAEKALKEQNEQLRQEIERRQLTEIALQKTNQELARSNADLEQFSAIASHDLRSPLATINGYAQLLQLCGKEQLDDKCNNFVEQILKLCDRTDLLIGELLSYAHLNQAQDPFQLLSCDRLVQQALENLGTEIYQNQAQVTYDPLPEIIGTESQFVQLFQNLIGNAIKYRREDSPRIHLSAVLQDNHYLFSIQDNGIGIEEKYSEHIFQIFKRLHSQDYPGTGIGLATCRKIVERHGGSIWLKSQVAQGSTFYFTVPNKQRVVERQMIAAIASPN</sequence>
<keyword evidence="5" id="KW-0418">Kinase</keyword>
<evidence type="ECO:0000313" key="11">
    <source>
        <dbReference type="EMBL" id="MCT7966044.1"/>
    </source>
</evidence>
<dbReference type="InterPro" id="IPR052162">
    <property type="entry name" value="Sensor_kinase/Photoreceptor"/>
</dbReference>
<dbReference type="CDD" id="cd19920">
    <property type="entry name" value="REC_PA4781-like"/>
    <property type="match status" value="1"/>
</dbReference>
<dbReference type="PROSITE" id="PS50109">
    <property type="entry name" value="HIS_KIN"/>
    <property type="match status" value="1"/>
</dbReference>
<organism evidence="11 12">
    <name type="scientific">Laspinema palackyanum D2a</name>
    <dbReference type="NCBI Taxonomy" id="2953684"/>
    <lineage>
        <taxon>Bacteria</taxon>
        <taxon>Bacillati</taxon>
        <taxon>Cyanobacteriota</taxon>
        <taxon>Cyanophyceae</taxon>
        <taxon>Oscillatoriophycideae</taxon>
        <taxon>Oscillatoriales</taxon>
        <taxon>Laspinemataceae</taxon>
        <taxon>Laspinema</taxon>
        <taxon>Laspinema palackyanum</taxon>
    </lineage>
</organism>
<protein>
    <recommendedName>
        <fullName evidence="2">histidine kinase</fullName>
        <ecNumber evidence="2">2.7.13.3</ecNumber>
    </recommendedName>
</protein>
<dbReference type="SUPFAM" id="SSF47384">
    <property type="entry name" value="Homodimeric domain of signal transducing histidine kinase"/>
    <property type="match status" value="1"/>
</dbReference>
<dbReference type="SMART" id="SM00387">
    <property type="entry name" value="HATPase_c"/>
    <property type="match status" value="1"/>
</dbReference>
<evidence type="ECO:0000256" key="7">
    <source>
        <dbReference type="PROSITE-ProRule" id="PRU00169"/>
    </source>
</evidence>
<dbReference type="SUPFAM" id="SSF55874">
    <property type="entry name" value="ATPase domain of HSP90 chaperone/DNA topoisomerase II/histidine kinase"/>
    <property type="match status" value="1"/>
</dbReference>
<evidence type="ECO:0000256" key="4">
    <source>
        <dbReference type="ARBA" id="ARBA00022679"/>
    </source>
</evidence>
<dbReference type="Pfam" id="PF00512">
    <property type="entry name" value="HisKA"/>
    <property type="match status" value="1"/>
</dbReference>
<dbReference type="Gene3D" id="3.40.50.2300">
    <property type="match status" value="1"/>
</dbReference>
<evidence type="ECO:0000259" key="10">
    <source>
        <dbReference type="PROSITE" id="PS50110"/>
    </source>
</evidence>
<dbReference type="Proteomes" id="UP001525890">
    <property type="component" value="Unassembled WGS sequence"/>
</dbReference>
<keyword evidence="8" id="KW-0175">Coiled coil</keyword>
<dbReference type="CDD" id="cd00082">
    <property type="entry name" value="HisKA"/>
    <property type="match status" value="1"/>
</dbReference>
<keyword evidence="12" id="KW-1185">Reference proteome</keyword>
<keyword evidence="3 7" id="KW-0597">Phosphoprotein</keyword>
<feature type="modified residue" description="4-aspartylphosphate" evidence="7">
    <location>
        <position position="63"/>
    </location>
</feature>
<dbReference type="InterPro" id="IPR036890">
    <property type="entry name" value="HATPase_C_sf"/>
</dbReference>
<dbReference type="InterPro" id="IPR003661">
    <property type="entry name" value="HisK_dim/P_dom"/>
</dbReference>
<evidence type="ECO:0000256" key="3">
    <source>
        <dbReference type="ARBA" id="ARBA00022553"/>
    </source>
</evidence>
<accession>A0ABT2MMT3</accession>
<dbReference type="PRINTS" id="PR00344">
    <property type="entry name" value="BCTRLSENSOR"/>
</dbReference>
<evidence type="ECO:0000256" key="2">
    <source>
        <dbReference type="ARBA" id="ARBA00012438"/>
    </source>
</evidence>
<dbReference type="InterPro" id="IPR003594">
    <property type="entry name" value="HATPase_dom"/>
</dbReference>
<comment type="caution">
    <text evidence="11">The sequence shown here is derived from an EMBL/GenBank/DDBJ whole genome shotgun (WGS) entry which is preliminary data.</text>
</comment>
<feature type="coiled-coil region" evidence="8">
    <location>
        <begin position="146"/>
        <end position="201"/>
    </location>
</feature>
<dbReference type="SUPFAM" id="SSF52172">
    <property type="entry name" value="CheY-like"/>
    <property type="match status" value="1"/>
</dbReference>
<dbReference type="SMART" id="SM00388">
    <property type="entry name" value="HisKA"/>
    <property type="match status" value="1"/>
</dbReference>
<dbReference type="InterPro" id="IPR005467">
    <property type="entry name" value="His_kinase_dom"/>
</dbReference>
<dbReference type="EC" id="2.7.13.3" evidence="2"/>
<dbReference type="Pfam" id="PF00072">
    <property type="entry name" value="Response_reg"/>
    <property type="match status" value="1"/>
</dbReference>
<dbReference type="Pfam" id="PF02518">
    <property type="entry name" value="HATPase_c"/>
    <property type="match status" value="1"/>
</dbReference>
<name>A0ABT2MMT3_9CYAN</name>
<dbReference type="InterPro" id="IPR036097">
    <property type="entry name" value="HisK_dim/P_sf"/>
</dbReference>
<evidence type="ECO:0000256" key="5">
    <source>
        <dbReference type="ARBA" id="ARBA00022777"/>
    </source>
</evidence>
<feature type="domain" description="Response regulatory" evidence="10">
    <location>
        <begin position="14"/>
        <end position="130"/>
    </location>
</feature>
<dbReference type="PANTHER" id="PTHR43304:SF1">
    <property type="entry name" value="PAC DOMAIN-CONTAINING PROTEIN"/>
    <property type="match status" value="1"/>
</dbReference>
<dbReference type="InterPro" id="IPR004358">
    <property type="entry name" value="Sig_transdc_His_kin-like_C"/>
</dbReference>
<evidence type="ECO:0000256" key="1">
    <source>
        <dbReference type="ARBA" id="ARBA00000085"/>
    </source>
</evidence>
<keyword evidence="4" id="KW-0808">Transferase</keyword>
<dbReference type="Gene3D" id="3.30.565.10">
    <property type="entry name" value="Histidine kinase-like ATPase, C-terminal domain"/>
    <property type="match status" value="1"/>
</dbReference>
<evidence type="ECO:0000256" key="8">
    <source>
        <dbReference type="SAM" id="Coils"/>
    </source>
</evidence>
<feature type="domain" description="Histidine kinase" evidence="9">
    <location>
        <begin position="201"/>
        <end position="413"/>
    </location>
</feature>
<comment type="catalytic activity">
    <reaction evidence="1">
        <text>ATP + protein L-histidine = ADP + protein N-phospho-L-histidine.</text>
        <dbReference type="EC" id="2.7.13.3"/>
    </reaction>
</comment>
<proteinExistence type="predicted"/>
<keyword evidence="6" id="KW-0902">Two-component regulatory system</keyword>
<reference evidence="11 12" key="1">
    <citation type="journal article" date="2022" name="Front. Microbiol.">
        <title>High genomic differentiation and limited gene flow indicate recent cryptic speciation within the genus Laspinema (cyanobacteria).</title>
        <authorList>
            <person name="Stanojkovic A."/>
            <person name="Skoupy S."/>
            <person name="Skaloud P."/>
            <person name="Dvorak P."/>
        </authorList>
    </citation>
    <scope>NUCLEOTIDE SEQUENCE [LARGE SCALE GENOMIC DNA]</scope>
    <source>
        <strain evidence="11 12">D2a</strain>
    </source>
</reference>
<dbReference type="RefSeq" id="WP_368005692.1">
    <property type="nucleotide sequence ID" value="NZ_JAMXFF010000007.1"/>
</dbReference>
<gene>
    <name evidence="11" type="ORF">NG799_06820</name>
</gene>
<evidence type="ECO:0000256" key="6">
    <source>
        <dbReference type="ARBA" id="ARBA00023012"/>
    </source>
</evidence>
<evidence type="ECO:0000313" key="12">
    <source>
        <dbReference type="Proteomes" id="UP001525890"/>
    </source>
</evidence>
<dbReference type="PROSITE" id="PS50110">
    <property type="entry name" value="RESPONSE_REGULATORY"/>
    <property type="match status" value="1"/>
</dbReference>